<dbReference type="EC" id="2.4.1.301" evidence="2"/>
<dbReference type="SUPFAM" id="SSF53756">
    <property type="entry name" value="UDP-Glycosyltransferase/glycogen phosphorylase"/>
    <property type="match status" value="1"/>
</dbReference>
<feature type="domain" description="Glycosyltransferase subfamily 4-like N-terminal" evidence="1">
    <location>
        <begin position="32"/>
        <end position="196"/>
    </location>
</feature>
<organism evidence="2 3">
    <name type="scientific">Aureliella helgolandensis</name>
    <dbReference type="NCBI Taxonomy" id="2527968"/>
    <lineage>
        <taxon>Bacteria</taxon>
        <taxon>Pseudomonadati</taxon>
        <taxon>Planctomycetota</taxon>
        <taxon>Planctomycetia</taxon>
        <taxon>Pirellulales</taxon>
        <taxon>Pirellulaceae</taxon>
        <taxon>Aureliella</taxon>
    </lineage>
</organism>
<protein>
    <submittedName>
        <fullName evidence="2">Alpha-D-kanosaminyltransferase</fullName>
        <ecNumber evidence="2">2.4.1.301</ecNumber>
    </submittedName>
</protein>
<dbReference type="PANTHER" id="PTHR12526:SF624">
    <property type="entry name" value="BLR6297 PROTEIN"/>
    <property type="match status" value="1"/>
</dbReference>
<dbReference type="Pfam" id="PF13692">
    <property type="entry name" value="Glyco_trans_1_4"/>
    <property type="match status" value="1"/>
</dbReference>
<evidence type="ECO:0000259" key="1">
    <source>
        <dbReference type="Pfam" id="PF13439"/>
    </source>
</evidence>
<dbReference type="EMBL" id="CP036298">
    <property type="protein sequence ID" value="QDV27317.1"/>
    <property type="molecule type" value="Genomic_DNA"/>
</dbReference>
<dbReference type="PANTHER" id="PTHR12526">
    <property type="entry name" value="GLYCOSYLTRANSFERASE"/>
    <property type="match status" value="1"/>
</dbReference>
<dbReference type="AlphaFoldDB" id="A0A518GFI6"/>
<reference evidence="2 3" key="1">
    <citation type="submission" date="2019-02" db="EMBL/GenBank/DDBJ databases">
        <title>Deep-cultivation of Planctomycetes and their phenomic and genomic characterization uncovers novel biology.</title>
        <authorList>
            <person name="Wiegand S."/>
            <person name="Jogler M."/>
            <person name="Boedeker C."/>
            <person name="Pinto D."/>
            <person name="Vollmers J."/>
            <person name="Rivas-Marin E."/>
            <person name="Kohn T."/>
            <person name="Peeters S.H."/>
            <person name="Heuer A."/>
            <person name="Rast P."/>
            <person name="Oberbeckmann S."/>
            <person name="Bunk B."/>
            <person name="Jeske O."/>
            <person name="Meyerdierks A."/>
            <person name="Storesund J.E."/>
            <person name="Kallscheuer N."/>
            <person name="Luecker S."/>
            <person name="Lage O.M."/>
            <person name="Pohl T."/>
            <person name="Merkel B.J."/>
            <person name="Hornburger P."/>
            <person name="Mueller R.-W."/>
            <person name="Bruemmer F."/>
            <person name="Labrenz M."/>
            <person name="Spormann A.M."/>
            <person name="Op den Camp H."/>
            <person name="Overmann J."/>
            <person name="Amann R."/>
            <person name="Jetten M.S.M."/>
            <person name="Mascher T."/>
            <person name="Medema M.H."/>
            <person name="Devos D.P."/>
            <person name="Kaster A.-K."/>
            <person name="Ovreas L."/>
            <person name="Rohde M."/>
            <person name="Galperin M.Y."/>
            <person name="Jogler C."/>
        </authorList>
    </citation>
    <scope>NUCLEOTIDE SEQUENCE [LARGE SCALE GENOMIC DNA]</scope>
    <source>
        <strain evidence="2 3">Q31a</strain>
    </source>
</reference>
<sequence length="410" mass="46616">MNASERTERQPHIVILVENLPVPFDRRVWMESLALTNAGYRISVVSPMAPDDEVANREIDGIHVYRYPPPALTRGKLSFIREFAYCYWQTRKLLAKIWQESKFDVIHSCNPPDTFWHIAKSYKTRGVKFVFDHHDLCPELYESKFDRKDFLYRALLWLEKKQFQTADGVIATNESYKRIAVARGGKEESDVAVVRSGPLLSRFERGLPVPELRRGREKLVVYLGVMGAQDGVDYALRAVRYAIDDGLKDTSFTFIGSGDEFDNLIRLTESLDLAGVVHFTGRISDSDLKQYMSTADLGIAPDPKNPLNDVSSMNKIVEYMAMELPLVSFDLVESRCTAGEAAVYVSGDSEQGMADAMRMLLSDPAKRQEMGRIGRARVEEMLAWDYSRQVLVDFYDKLLGRLPVSNSRVD</sequence>
<dbReference type="KEGG" id="ahel:Q31a_57050"/>
<dbReference type="CDD" id="cd03794">
    <property type="entry name" value="GT4_WbuB-like"/>
    <property type="match status" value="1"/>
</dbReference>
<gene>
    <name evidence="2" type="primary">kanE_5</name>
    <name evidence="2" type="ORF">Q31a_57050</name>
</gene>
<name>A0A518GFI6_9BACT</name>
<dbReference type="Pfam" id="PF13439">
    <property type="entry name" value="Glyco_transf_4"/>
    <property type="match status" value="1"/>
</dbReference>
<keyword evidence="2" id="KW-0808">Transferase</keyword>
<dbReference type="Gene3D" id="3.40.50.2000">
    <property type="entry name" value="Glycogen Phosphorylase B"/>
    <property type="match status" value="2"/>
</dbReference>
<accession>A0A518GFI6</accession>
<evidence type="ECO:0000313" key="2">
    <source>
        <dbReference type="EMBL" id="QDV27317.1"/>
    </source>
</evidence>
<keyword evidence="2" id="KW-0328">Glycosyltransferase</keyword>
<evidence type="ECO:0000313" key="3">
    <source>
        <dbReference type="Proteomes" id="UP000318017"/>
    </source>
</evidence>
<dbReference type="GO" id="GO:0016757">
    <property type="term" value="F:glycosyltransferase activity"/>
    <property type="evidence" value="ECO:0007669"/>
    <property type="project" value="UniProtKB-KW"/>
</dbReference>
<dbReference type="RefSeq" id="WP_197355719.1">
    <property type="nucleotide sequence ID" value="NZ_CP036298.1"/>
</dbReference>
<dbReference type="InterPro" id="IPR028098">
    <property type="entry name" value="Glyco_trans_4-like_N"/>
</dbReference>
<dbReference type="Proteomes" id="UP000318017">
    <property type="component" value="Chromosome"/>
</dbReference>
<keyword evidence="3" id="KW-1185">Reference proteome</keyword>
<proteinExistence type="predicted"/>